<dbReference type="InterPro" id="IPR032466">
    <property type="entry name" value="Metal_Hydrolase"/>
</dbReference>
<dbReference type="RefSeq" id="WP_282300758.1">
    <property type="nucleotide sequence ID" value="NZ_CP124616.1"/>
</dbReference>
<protein>
    <submittedName>
        <fullName evidence="2">Amidohydrolase family protein</fullName>
    </submittedName>
</protein>
<dbReference type="Gene3D" id="3.20.20.140">
    <property type="entry name" value="Metal-dependent hydrolases"/>
    <property type="match status" value="1"/>
</dbReference>
<name>A0ABY8QJ00_9RHOB</name>
<dbReference type="PANTHER" id="PTHR35563">
    <property type="entry name" value="BARREL METAL-DEPENDENT HYDROLASE, PUTATIVE (AFU_ORTHOLOGUE AFUA_1G16240)-RELATED"/>
    <property type="match status" value="1"/>
</dbReference>
<dbReference type="SUPFAM" id="SSF51556">
    <property type="entry name" value="Metallo-dependent hydrolases"/>
    <property type="match status" value="1"/>
</dbReference>
<dbReference type="EMBL" id="CP124616">
    <property type="protein sequence ID" value="WGW04127.1"/>
    <property type="molecule type" value="Genomic_DNA"/>
</dbReference>
<dbReference type="InterPro" id="IPR052358">
    <property type="entry name" value="Aro_Compnd_Degr_Hydrolases"/>
</dbReference>
<evidence type="ECO:0000313" key="3">
    <source>
        <dbReference type="Proteomes" id="UP001241605"/>
    </source>
</evidence>
<organism evidence="2 3">
    <name type="scientific">Tropicibacter oceani</name>
    <dbReference type="NCBI Taxonomy" id="3058420"/>
    <lineage>
        <taxon>Bacteria</taxon>
        <taxon>Pseudomonadati</taxon>
        <taxon>Pseudomonadota</taxon>
        <taxon>Alphaproteobacteria</taxon>
        <taxon>Rhodobacterales</taxon>
        <taxon>Roseobacteraceae</taxon>
        <taxon>Tropicibacter</taxon>
    </lineage>
</organism>
<accession>A0ABY8QJ00</accession>
<reference evidence="2 3" key="1">
    <citation type="submission" date="2023-05" db="EMBL/GenBank/DDBJ databases">
        <title>YMD87, complete Genome.</title>
        <authorList>
            <person name="Zhang J."/>
            <person name="Xu X."/>
        </authorList>
    </citation>
    <scope>NUCLEOTIDE SEQUENCE [LARGE SCALE GENOMIC DNA]</scope>
    <source>
        <strain evidence="2 3">YMD87</strain>
    </source>
</reference>
<dbReference type="InterPro" id="IPR006680">
    <property type="entry name" value="Amidohydro-rel"/>
</dbReference>
<dbReference type="Proteomes" id="UP001241605">
    <property type="component" value="Chromosome"/>
</dbReference>
<feature type="domain" description="Amidohydrolase-related" evidence="1">
    <location>
        <begin position="30"/>
        <end position="296"/>
    </location>
</feature>
<gene>
    <name evidence="2" type="ORF">QF118_00890</name>
</gene>
<dbReference type="PANTHER" id="PTHR35563:SF2">
    <property type="entry name" value="BARREL METAL-DEPENDENT HYDROLASE, PUTATIVE (AFU_ORTHOLOGUE AFUA_1G16240)-RELATED"/>
    <property type="match status" value="1"/>
</dbReference>
<sequence>MTGQTDDRPFCASPDAAPRAASFEMPAGACDTHFHVFPSGHEHRYVPDRSYTPPPLEIGDYDRVAASLGIARAVVVQPSVYGEDNTAALAVSGADPVRLRAVVSVTPDVTDAQLAAFHAAGARGIRVNVVDSGGMTFPSINDALTFTARIADLGWHIEFLAHVETFEDIGAVLAASHVPVVFGHLGYTKVHKGLNDPGYRRFLNAFEGGQAWVKLTGPYRISALDRVPYTDTADMARALIAANPDRLIWGSDWPHVRHVGVMPNDGALLEQLADWGCDAALRRKILVDNPAALYGFPDMPA</sequence>
<dbReference type="Pfam" id="PF04909">
    <property type="entry name" value="Amidohydro_2"/>
    <property type="match status" value="1"/>
</dbReference>
<proteinExistence type="predicted"/>
<evidence type="ECO:0000259" key="1">
    <source>
        <dbReference type="Pfam" id="PF04909"/>
    </source>
</evidence>
<evidence type="ECO:0000313" key="2">
    <source>
        <dbReference type="EMBL" id="WGW04127.1"/>
    </source>
</evidence>
<keyword evidence="3" id="KW-1185">Reference proteome</keyword>